<keyword evidence="12 15" id="KW-1015">Disulfide bond</keyword>
<keyword evidence="3" id="KW-0646">Protease inhibitor</keyword>
<evidence type="ECO:0000256" key="10">
    <source>
        <dbReference type="ARBA" id="ARBA00023087"/>
    </source>
</evidence>
<dbReference type="SMART" id="SM00131">
    <property type="entry name" value="KU"/>
    <property type="match status" value="1"/>
</dbReference>
<evidence type="ECO:0000256" key="12">
    <source>
        <dbReference type="ARBA" id="ARBA00023157"/>
    </source>
</evidence>
<keyword evidence="11 16" id="KW-0472">Membrane</keyword>
<dbReference type="InterPro" id="IPR008155">
    <property type="entry name" value="Amyloid_glyco"/>
</dbReference>
<feature type="disulfide bond" evidence="15">
    <location>
        <begin position="73"/>
        <end position="80"/>
    </location>
</feature>
<keyword evidence="7" id="KW-0722">Serine protease inhibitor</keyword>
<dbReference type="FunFam" id="3.90.570.10:FF:000001">
    <property type="entry name" value="Amyloid beta A4 protein"/>
    <property type="match status" value="1"/>
</dbReference>
<keyword evidence="13" id="KW-0325">Glycoprotein</keyword>
<dbReference type="GO" id="GO:0010604">
    <property type="term" value="P:positive regulation of macromolecule metabolic process"/>
    <property type="evidence" value="ECO:0007669"/>
    <property type="project" value="UniProtKB-ARBA"/>
</dbReference>
<sequence length="636" mass="72433">MGLLAEPQVAMFCGKLNMHVDVQSGKWESDPSGTKSCIGTKEGILQYCQEVYPELQITNVVEANQPVSVQNWCKKGRKQCRSHLHIVVPYRCLVGEFVSDALLVPDKCKFLHQERMDMCESHLHWHTVAKESCGDRTLNLHDYGMLLPCGIDRFRGVEFVCCPSDRETDSTEQDEDDSDVWWGGAETDYTDNRYTHRSSYSTPLHSYLYYPRPRAIVHKVCWANAETGPCRAMLARWYFDREEGRCAQFIYGGCGGNRNNFESEEYCLSVCMPTATPSPPDAVDRYLETPGDDNEHAHFAKAKESLEAKHRERMSQVMREWEEAEREAKSLPRADKKAVIQRFQEKVEALEQEAASERQQLVETHMARVEALLNDRRRLALESYLTSLQAQPPRPRHVFSLLKKYVRAEQKDRQHTLKHFEHVRMVDPKKAAQIRPQVLTHLRVIEERMNQSLGLLYKVPGVADDIQDQVELLQKEQADMAQQLSNLQSDVRVSYGNDALMPDSLPDSTRASLDLLPQEEDLGMGLDGLGFIHPESFNQVNTDNQGSPSLSPLEVFFAEDVGSNKGAIIGLMVGGVVIATVIVITLVMLRKKQYTSIHHGVIEVDAAVTPEERHLSKMQQNGYENPTYKFFEQMQN</sequence>
<dbReference type="InterPro" id="IPR019744">
    <property type="entry name" value="APP_CUBD_CS"/>
</dbReference>
<evidence type="ECO:0000256" key="1">
    <source>
        <dbReference type="ARBA" id="ARBA00004479"/>
    </source>
</evidence>
<dbReference type="PRINTS" id="PR00203">
    <property type="entry name" value="AMYLOIDA4"/>
</dbReference>
<dbReference type="GeneTree" id="ENSGT00530000063252"/>
<dbReference type="GO" id="GO:0030546">
    <property type="term" value="F:signaling receptor activator activity"/>
    <property type="evidence" value="ECO:0007669"/>
    <property type="project" value="TreeGrafter"/>
</dbReference>
<dbReference type="InterPro" id="IPR008154">
    <property type="entry name" value="Amyloid_glyco_extra"/>
</dbReference>
<evidence type="ECO:0000256" key="4">
    <source>
        <dbReference type="ARBA" id="ARBA00022692"/>
    </source>
</evidence>
<dbReference type="Gene3D" id="3.90.570.10">
    <property type="entry name" value="Amyloidogenic glycoprotein, heparin-binding domain"/>
    <property type="match status" value="1"/>
</dbReference>
<evidence type="ECO:0000259" key="18">
    <source>
        <dbReference type="PROSITE" id="PS50279"/>
    </source>
</evidence>
<comment type="subcellular location">
    <subcellularLocation>
        <location evidence="16">Cell membrane</location>
        <topology evidence="16">Single-pass type I membrane protein</topology>
    </subcellularLocation>
    <subcellularLocation>
        <location evidence="1">Membrane</location>
        <topology evidence="1">Single-pass type I membrane protein</topology>
    </subcellularLocation>
</comment>
<comment type="function">
    <text evidence="16">Functions as a cell surface receptor and performs physiological functions on the surface of neurons relevant to neurite growth, neuronal adhesion and axonogenesis.</text>
</comment>
<evidence type="ECO:0000313" key="22">
    <source>
        <dbReference type="Proteomes" id="UP000694557"/>
    </source>
</evidence>
<evidence type="ECO:0000256" key="16">
    <source>
        <dbReference type="RuleBase" id="RU367156"/>
    </source>
</evidence>
<accession>A0A8C7HAF3</accession>
<evidence type="ECO:0000313" key="21">
    <source>
        <dbReference type="Ensembl" id="ENSOKIP00005053775.1"/>
    </source>
</evidence>
<feature type="domain" description="E2" evidence="20">
    <location>
        <begin position="282"/>
        <end position="473"/>
    </location>
</feature>
<feature type="domain" description="BPTI/Kunitz inhibitor" evidence="18">
    <location>
        <begin position="221"/>
        <end position="271"/>
    </location>
</feature>
<keyword evidence="17" id="KW-0175">Coiled coil</keyword>
<dbReference type="GO" id="GO:0005798">
    <property type="term" value="C:Golgi-associated vesicle"/>
    <property type="evidence" value="ECO:0007669"/>
    <property type="project" value="UniProtKB-UniRule"/>
</dbReference>
<proteinExistence type="inferred from homology"/>
<dbReference type="InterPro" id="IPR036454">
    <property type="entry name" value="Amyloid_glyco_heparin-bd_sf"/>
</dbReference>
<keyword evidence="10 16" id="KW-0034">Amyloid</keyword>
<dbReference type="InterPro" id="IPR011178">
    <property type="entry name" value="Amyloid_glyco_Cu-bd"/>
</dbReference>
<dbReference type="PROSITE" id="PS00319">
    <property type="entry name" value="APP_CUBD"/>
    <property type="match status" value="1"/>
</dbReference>
<dbReference type="FunFam" id="4.10.410.10:FF:000001">
    <property type="entry name" value="Amyloid beta A4 protein"/>
    <property type="match status" value="1"/>
</dbReference>
<dbReference type="InterPro" id="IPR019745">
    <property type="entry name" value="Amyloid_glyco_intracell_CS"/>
</dbReference>
<dbReference type="InterPro" id="IPR036176">
    <property type="entry name" value="E2_sf"/>
</dbReference>
<dbReference type="PROSITE" id="PS51869">
    <property type="entry name" value="APP_E1"/>
    <property type="match status" value="1"/>
</dbReference>
<feature type="domain" description="E1" evidence="19">
    <location>
        <begin position="3"/>
        <end position="164"/>
    </location>
</feature>
<dbReference type="GO" id="GO:0043005">
    <property type="term" value="C:neuron projection"/>
    <property type="evidence" value="ECO:0007669"/>
    <property type="project" value="UniProtKB-ARBA"/>
</dbReference>
<dbReference type="PRINTS" id="PR00204">
    <property type="entry name" value="BETAAMYLOID"/>
</dbReference>
<dbReference type="Proteomes" id="UP000694557">
    <property type="component" value="Unassembled WGS sequence"/>
</dbReference>
<dbReference type="InterPro" id="IPR015849">
    <property type="entry name" value="Amyloid_glyco_heparin-bd"/>
</dbReference>
<feature type="region of interest" description="CuBD subdomain" evidence="15">
    <location>
        <begin position="106"/>
        <end position="164"/>
    </location>
</feature>
<comment type="caution">
    <text evidence="15">Lacks conserved residue(s) required for the propagation of feature annotation.</text>
</comment>
<evidence type="ECO:0000256" key="14">
    <source>
        <dbReference type="ARBA" id="ARBA00053261"/>
    </source>
</evidence>
<feature type="disulfide bond" evidence="15">
    <location>
        <begin position="133"/>
        <end position="161"/>
    </location>
</feature>
<dbReference type="SUPFAM" id="SSF89811">
    <property type="entry name" value="Amyloid beta a4 protein copper binding domain (domain 2)"/>
    <property type="match status" value="1"/>
</dbReference>
<dbReference type="PANTHER" id="PTHR23103:SF7">
    <property type="entry name" value="AMYLOID-BETA PRECURSOR PROTEIN"/>
    <property type="match status" value="1"/>
</dbReference>
<feature type="disulfide bond" evidence="15">
    <location>
        <begin position="108"/>
        <end position="162"/>
    </location>
</feature>
<feature type="coiled-coil region" evidence="17">
    <location>
        <begin position="463"/>
        <end position="490"/>
    </location>
</feature>
<dbReference type="SUPFAM" id="SSF109843">
    <property type="entry name" value="CAPPD, an extracellular domain of amyloid beta A4 protein"/>
    <property type="match status" value="1"/>
</dbReference>
<dbReference type="GO" id="GO:0009986">
    <property type="term" value="C:cell surface"/>
    <property type="evidence" value="ECO:0007669"/>
    <property type="project" value="UniProtKB-ARBA"/>
</dbReference>
<keyword evidence="8 16" id="KW-1133">Transmembrane helix</keyword>
<dbReference type="Pfam" id="PF10515">
    <property type="entry name" value="APP_amyloid"/>
    <property type="match status" value="1"/>
</dbReference>
<dbReference type="PROSITE" id="PS51870">
    <property type="entry name" value="APP_E2"/>
    <property type="match status" value="1"/>
</dbReference>
<dbReference type="GO" id="GO:0099503">
    <property type="term" value="C:secretory vesicle"/>
    <property type="evidence" value="ECO:0007669"/>
    <property type="project" value="UniProtKB-ARBA"/>
</dbReference>
<dbReference type="InterPro" id="IPR011993">
    <property type="entry name" value="PH-like_dom_sf"/>
</dbReference>
<evidence type="ECO:0000259" key="20">
    <source>
        <dbReference type="PROSITE" id="PS51870"/>
    </source>
</evidence>
<dbReference type="FunFam" id="3.30.1490.140:FF:000001">
    <property type="entry name" value="Amyloid beta (A4) protein b"/>
    <property type="match status" value="1"/>
</dbReference>
<gene>
    <name evidence="21" type="primary">APP</name>
</gene>
<dbReference type="Pfam" id="PF03494">
    <property type="entry name" value="Beta-APP"/>
    <property type="match status" value="1"/>
</dbReference>
<dbReference type="GO" id="GO:0007409">
    <property type="term" value="P:axonogenesis"/>
    <property type="evidence" value="ECO:0007669"/>
    <property type="project" value="TreeGrafter"/>
</dbReference>
<dbReference type="Gene3D" id="4.10.410.10">
    <property type="entry name" value="Pancreatic trypsin inhibitor Kunitz domain"/>
    <property type="match status" value="1"/>
</dbReference>
<organism evidence="21 22">
    <name type="scientific">Oncorhynchus kisutch</name>
    <name type="common">Coho salmon</name>
    <name type="synonym">Salmo kisutch</name>
    <dbReference type="NCBI Taxonomy" id="8019"/>
    <lineage>
        <taxon>Eukaryota</taxon>
        <taxon>Metazoa</taxon>
        <taxon>Chordata</taxon>
        <taxon>Craniata</taxon>
        <taxon>Vertebrata</taxon>
        <taxon>Euteleostomi</taxon>
        <taxon>Actinopterygii</taxon>
        <taxon>Neopterygii</taxon>
        <taxon>Teleostei</taxon>
        <taxon>Protacanthopterygii</taxon>
        <taxon>Salmoniformes</taxon>
        <taxon>Salmonidae</taxon>
        <taxon>Salmoninae</taxon>
        <taxon>Oncorhynchus</taxon>
    </lineage>
</organism>
<keyword evidence="16" id="KW-1003">Cell membrane</keyword>
<reference evidence="21" key="1">
    <citation type="submission" date="2025-08" db="UniProtKB">
        <authorList>
            <consortium name="Ensembl"/>
        </authorList>
    </citation>
    <scope>IDENTIFICATION</scope>
</reference>
<comment type="function">
    <text evidence="14">Functional neuronal receptor which couples to intracellular signaling pathway through the GTP-binding protein G(O).</text>
</comment>
<feature type="coiled-coil region" evidence="17">
    <location>
        <begin position="307"/>
        <end position="367"/>
    </location>
</feature>
<keyword evidence="9" id="KW-0186">Copper</keyword>
<keyword evidence="6" id="KW-0732">Signal</keyword>
<keyword evidence="4 16" id="KW-0812">Transmembrane</keyword>
<dbReference type="GO" id="GO:0005886">
    <property type="term" value="C:plasma membrane"/>
    <property type="evidence" value="ECO:0007669"/>
    <property type="project" value="UniProtKB-SubCell"/>
</dbReference>
<dbReference type="PROSITE" id="PS00280">
    <property type="entry name" value="BPTI_KUNITZ_1"/>
    <property type="match status" value="1"/>
</dbReference>
<feature type="disulfide bond" evidence="15">
    <location>
        <begin position="48"/>
        <end position="92"/>
    </location>
</feature>
<dbReference type="Ensembl" id="ENSOKIT00005056989.1">
    <property type="protein sequence ID" value="ENSOKIP00005053775.1"/>
    <property type="gene ID" value="ENSOKIG00005016232.1"/>
</dbReference>
<dbReference type="Pfam" id="PF12924">
    <property type="entry name" value="APP_Cu_bd"/>
    <property type="match status" value="1"/>
</dbReference>
<name>A0A8C7HAF3_ONCKI</name>
<evidence type="ECO:0000259" key="19">
    <source>
        <dbReference type="PROSITE" id="PS51869"/>
    </source>
</evidence>
<evidence type="ECO:0000256" key="13">
    <source>
        <dbReference type="ARBA" id="ARBA00023180"/>
    </source>
</evidence>
<dbReference type="GO" id="GO:0046914">
    <property type="term" value="F:transition metal ion binding"/>
    <property type="evidence" value="ECO:0007669"/>
    <property type="project" value="InterPro"/>
</dbReference>
<dbReference type="Pfam" id="PF02177">
    <property type="entry name" value="APP_N"/>
    <property type="match status" value="1"/>
</dbReference>
<evidence type="ECO:0000256" key="3">
    <source>
        <dbReference type="ARBA" id="ARBA00022690"/>
    </source>
</evidence>
<dbReference type="InterPro" id="IPR013803">
    <property type="entry name" value="Amyloid_glyco_Abeta"/>
</dbReference>
<evidence type="ECO:0000256" key="8">
    <source>
        <dbReference type="ARBA" id="ARBA00022989"/>
    </source>
</evidence>
<reference evidence="21" key="2">
    <citation type="submission" date="2025-09" db="UniProtKB">
        <authorList>
            <consortium name="Ensembl"/>
        </authorList>
    </citation>
    <scope>IDENTIFICATION</scope>
</reference>
<feature type="disulfide bond" evidence="15">
    <location>
        <begin position="119"/>
        <end position="149"/>
    </location>
</feature>
<dbReference type="GO" id="GO:0005769">
    <property type="term" value="C:early endosome"/>
    <property type="evidence" value="ECO:0007669"/>
    <property type="project" value="TreeGrafter"/>
</dbReference>
<dbReference type="InterPro" id="IPR024329">
    <property type="entry name" value="Amyloid_glyco_E2_domain"/>
</dbReference>
<evidence type="ECO:0000256" key="17">
    <source>
        <dbReference type="SAM" id="Coils"/>
    </source>
</evidence>
<feature type="region of interest" description="GFLD subdomain" evidence="15">
    <location>
        <begin position="3"/>
        <end position="98"/>
    </location>
</feature>
<dbReference type="AlphaFoldDB" id="A0A8C7HAF3"/>
<dbReference type="GO" id="GO:0005794">
    <property type="term" value="C:Golgi apparatus"/>
    <property type="evidence" value="ECO:0007669"/>
    <property type="project" value="TreeGrafter"/>
</dbReference>
<dbReference type="Gene3D" id="6.10.250.1670">
    <property type="match status" value="1"/>
</dbReference>
<dbReference type="Pfam" id="PF12925">
    <property type="entry name" value="APP_E2"/>
    <property type="match status" value="1"/>
</dbReference>
<evidence type="ECO:0000256" key="5">
    <source>
        <dbReference type="ARBA" id="ARBA00022723"/>
    </source>
</evidence>
<dbReference type="Pfam" id="PF00014">
    <property type="entry name" value="Kunitz_BPTI"/>
    <property type="match status" value="1"/>
</dbReference>
<dbReference type="SUPFAM" id="SSF57362">
    <property type="entry name" value="BPTI-like"/>
    <property type="match status" value="1"/>
</dbReference>
<dbReference type="GO" id="GO:0008201">
    <property type="term" value="F:heparin binding"/>
    <property type="evidence" value="ECO:0007669"/>
    <property type="project" value="UniProtKB-UniRule"/>
</dbReference>
<dbReference type="CDD" id="cd22607">
    <property type="entry name" value="Kunitz_ABPP-like"/>
    <property type="match status" value="1"/>
</dbReference>
<evidence type="ECO:0000256" key="9">
    <source>
        <dbReference type="ARBA" id="ARBA00023008"/>
    </source>
</evidence>
<dbReference type="FunFam" id="1.20.120.770:FF:000001">
    <property type="entry name" value="Amyloid beta A4 protein-like isoform 1"/>
    <property type="match status" value="1"/>
</dbReference>
<feature type="transmembrane region" description="Helical" evidence="16">
    <location>
        <begin position="567"/>
        <end position="589"/>
    </location>
</feature>
<dbReference type="Gene3D" id="2.30.29.30">
    <property type="entry name" value="Pleckstrin-homology domain (PH domain)/Phosphotyrosine-binding domain (PTB)"/>
    <property type="match status" value="1"/>
</dbReference>
<evidence type="ECO:0000256" key="7">
    <source>
        <dbReference type="ARBA" id="ARBA00022900"/>
    </source>
</evidence>
<dbReference type="PROSITE" id="PS00320">
    <property type="entry name" value="APP_INTRA"/>
    <property type="match status" value="1"/>
</dbReference>
<dbReference type="GO" id="GO:0051246">
    <property type="term" value="P:regulation of protein metabolic process"/>
    <property type="evidence" value="ECO:0007669"/>
    <property type="project" value="UniProtKB-ARBA"/>
</dbReference>
<evidence type="ECO:0000256" key="2">
    <source>
        <dbReference type="ARBA" id="ARBA00016844"/>
    </source>
</evidence>
<keyword evidence="5" id="KW-0479">Metal-binding</keyword>
<protein>
    <recommendedName>
        <fullName evidence="2 16">Amyloid-beta A4 protein</fullName>
    </recommendedName>
</protein>
<dbReference type="SUPFAM" id="SSF56491">
    <property type="entry name" value="A heparin-binding domain"/>
    <property type="match status" value="1"/>
</dbReference>
<dbReference type="SMART" id="SM00006">
    <property type="entry name" value="A4_EXTRA"/>
    <property type="match status" value="1"/>
</dbReference>
<dbReference type="GO" id="GO:0005102">
    <property type="term" value="F:signaling receptor binding"/>
    <property type="evidence" value="ECO:0007669"/>
    <property type="project" value="TreeGrafter"/>
</dbReference>
<dbReference type="Gene3D" id="1.20.120.770">
    <property type="entry name" value="Amyloid precursor protein, E2 domain"/>
    <property type="match status" value="1"/>
</dbReference>
<dbReference type="InterPro" id="IPR002223">
    <property type="entry name" value="Kunitz_BPTI"/>
</dbReference>
<dbReference type="GO" id="GO:0045121">
    <property type="term" value="C:membrane raft"/>
    <property type="evidence" value="ECO:0007669"/>
    <property type="project" value="TreeGrafter"/>
</dbReference>
<dbReference type="InterPro" id="IPR036880">
    <property type="entry name" value="Kunitz_BPTI_sf"/>
</dbReference>
<evidence type="ECO:0000256" key="11">
    <source>
        <dbReference type="ARBA" id="ARBA00023136"/>
    </source>
</evidence>
<dbReference type="GO" id="GO:0007417">
    <property type="term" value="P:central nervous system development"/>
    <property type="evidence" value="ECO:0007669"/>
    <property type="project" value="TreeGrafter"/>
</dbReference>
<dbReference type="PROSITE" id="PS50279">
    <property type="entry name" value="BPTI_KUNITZ_2"/>
    <property type="match status" value="1"/>
</dbReference>
<evidence type="ECO:0000256" key="6">
    <source>
        <dbReference type="ARBA" id="ARBA00022729"/>
    </source>
</evidence>
<dbReference type="Gene3D" id="3.30.1490.140">
    <property type="entry name" value="Amyloidogenic glycoprotein, copper-binding domain"/>
    <property type="match status" value="1"/>
</dbReference>
<keyword evidence="22" id="KW-1185">Reference proteome</keyword>
<dbReference type="InterPro" id="IPR019543">
    <property type="entry name" value="APP_amyloid_C"/>
</dbReference>
<evidence type="ECO:0000256" key="15">
    <source>
        <dbReference type="PROSITE-ProRule" id="PRU01217"/>
    </source>
</evidence>
<dbReference type="GO" id="GO:0004867">
    <property type="term" value="F:serine-type endopeptidase inhibitor activity"/>
    <property type="evidence" value="ECO:0007669"/>
    <property type="project" value="UniProtKB-KW"/>
</dbReference>
<dbReference type="PANTHER" id="PTHR23103">
    <property type="entry name" value="ALZHEIMER'S DISEASE BETA-AMYLOID RELATED"/>
    <property type="match status" value="1"/>
</dbReference>
<comment type="similarity">
    <text evidence="15 16">Belongs to the APP family.</text>
</comment>
<dbReference type="PRINTS" id="PR00759">
    <property type="entry name" value="BASICPTASE"/>
</dbReference>
<dbReference type="InterPro" id="IPR020901">
    <property type="entry name" value="Prtase_inh_Kunz-CS"/>
</dbReference>
<dbReference type="InterPro" id="IPR036669">
    <property type="entry name" value="Amyloid_Cu-bd_sf"/>
</dbReference>